<dbReference type="VEuPathDB" id="FungiDB:BON22_2206"/>
<dbReference type="OrthoDB" id="2018619at2759"/>
<keyword evidence="3 6" id="KW-0812">Transmembrane</keyword>
<evidence type="ECO:0000256" key="4">
    <source>
        <dbReference type="ARBA" id="ARBA00022989"/>
    </source>
</evidence>
<feature type="transmembrane region" description="Helical" evidence="6">
    <location>
        <begin position="363"/>
        <end position="383"/>
    </location>
</feature>
<protein>
    <submittedName>
        <fullName evidence="7">CYFA0S05e01530g1_1</fullName>
    </submittedName>
</protein>
<feature type="transmembrane region" description="Helical" evidence="6">
    <location>
        <begin position="70"/>
        <end position="90"/>
    </location>
</feature>
<dbReference type="InterPro" id="IPR045225">
    <property type="entry name" value="Uracil/uridine/allantoin_perm"/>
</dbReference>
<keyword evidence="4 6" id="KW-1133">Transmembrane helix</keyword>
<dbReference type="PhylomeDB" id="A0A061ASK5"/>
<evidence type="ECO:0000256" key="3">
    <source>
        <dbReference type="ARBA" id="ARBA00022692"/>
    </source>
</evidence>
<feature type="transmembrane region" description="Helical" evidence="6">
    <location>
        <begin position="191"/>
        <end position="215"/>
    </location>
</feature>
<dbReference type="PANTHER" id="PTHR30618:SF15">
    <property type="entry name" value="NICOTINAMIDE RIBOSIDE TRANSPORTER 1-RELATED"/>
    <property type="match status" value="1"/>
</dbReference>
<dbReference type="InterPro" id="IPR001248">
    <property type="entry name" value="Pur-cyt_permease"/>
</dbReference>
<evidence type="ECO:0000256" key="5">
    <source>
        <dbReference type="ARBA" id="ARBA00023136"/>
    </source>
</evidence>
<feature type="transmembrane region" description="Helical" evidence="6">
    <location>
        <begin position="327"/>
        <end position="351"/>
    </location>
</feature>
<dbReference type="Gene3D" id="1.10.4160.10">
    <property type="entry name" value="Hydantoin permease"/>
    <property type="match status" value="1"/>
</dbReference>
<evidence type="ECO:0000313" key="7">
    <source>
        <dbReference type="EMBL" id="CDR40531.1"/>
    </source>
</evidence>
<feature type="transmembrane region" description="Helical" evidence="6">
    <location>
        <begin position="165"/>
        <end position="185"/>
    </location>
</feature>
<evidence type="ECO:0000256" key="1">
    <source>
        <dbReference type="ARBA" id="ARBA00004141"/>
    </source>
</evidence>
<dbReference type="InterPro" id="IPR012681">
    <property type="entry name" value="NCS1"/>
</dbReference>
<gene>
    <name evidence="7" type="ORF">CYFA0S_05e01530g</name>
</gene>
<organism evidence="7">
    <name type="scientific">Cyberlindnera fabianii</name>
    <name type="common">Yeast</name>
    <name type="synonym">Hansenula fabianii</name>
    <dbReference type="NCBI Taxonomy" id="36022"/>
    <lineage>
        <taxon>Eukaryota</taxon>
        <taxon>Fungi</taxon>
        <taxon>Dikarya</taxon>
        <taxon>Ascomycota</taxon>
        <taxon>Saccharomycotina</taxon>
        <taxon>Saccharomycetes</taxon>
        <taxon>Phaffomycetales</taxon>
        <taxon>Phaffomycetaceae</taxon>
        <taxon>Cyberlindnera</taxon>
    </lineage>
</organism>
<dbReference type="Pfam" id="PF02133">
    <property type="entry name" value="Transp_cyt_pur"/>
    <property type="match status" value="1"/>
</dbReference>
<dbReference type="NCBIfam" id="TIGR00800">
    <property type="entry name" value="ncs1"/>
    <property type="match status" value="1"/>
</dbReference>
<reference evidence="7" key="1">
    <citation type="journal article" date="2014" name="Genome Announc.">
        <title>Genome sequence of the yeast Cyberlindnera fabianii (Hansenula fabianii).</title>
        <authorList>
            <person name="Freel K.C."/>
            <person name="Sarilar V."/>
            <person name="Neuveglise C."/>
            <person name="Devillers H."/>
            <person name="Friedrich A."/>
            <person name="Schacherer J."/>
        </authorList>
    </citation>
    <scope>NUCLEOTIDE SEQUENCE</scope>
    <source>
        <strain evidence="7">YJS4271</strain>
    </source>
</reference>
<dbReference type="CDD" id="cd11482">
    <property type="entry name" value="SLC-NCS1sbd_NRT1-like"/>
    <property type="match status" value="1"/>
</dbReference>
<comment type="similarity">
    <text evidence="2">Belongs to the purine-cytosine permease (2.A.39) family.</text>
</comment>
<evidence type="ECO:0000256" key="6">
    <source>
        <dbReference type="SAM" id="Phobius"/>
    </source>
</evidence>
<proteinExistence type="inferred from homology"/>
<sequence length="575" mass="63408">MGLQSLLKKLEVPHPEGHALSGLQNPDLEPMPEHRRIWGLWSFAGYYGVLNISVWTFSVGSSLLSLGLNIQHAMGALTIGNIFIVLYTCLNSSPGQTYHIGYTVCQRFVFGIYGSSMGILIRFILGIVYYGSQAWLGGLCVVVMLSSMSESYLNMENTFSESVAMTTRDFIGFLVFHIISIPFLWVKPERLNVFVNISCVMAFFGLVAVMVYLLCINGGPGPIYHQPVELSSSETGWMWLYAMSIWYGALSPDITNQSDYSRFSSGSKKLIAGVFVGIFFTEIIPLAGLISASCSVELYGTEYWLPTDICLQWLQDNYSPRMRCACFFLGFSFMSSELSLNVVSNAVACGLDAASIMPKYINVVRGSLLCALLSWVVQPWTFYNTSSTFSAVMSSFGIIVTPIIGILVSDFTLVRKNRLRVNNLYSTSKEGDFYFTAGVNWRAIFVFFATVTPGLPGMAAATNSDISLKTNIINYYYGSILFSFFFPLALYYIVARWIFPIQDAGVSDGKDYYNAFTSDECLRLNLEPYDGADGTTGIELIEGVTGSSEDVEASTSTSSVKGKYSVGEKTVSFGS</sequence>
<accession>A0A061ASK5</accession>
<keyword evidence="5 6" id="KW-0472">Membrane</keyword>
<dbReference type="EMBL" id="LK052890">
    <property type="protein sequence ID" value="CDR40531.1"/>
    <property type="molecule type" value="Genomic_DNA"/>
</dbReference>
<dbReference type="GO" id="GO:0015205">
    <property type="term" value="F:nucleobase transmembrane transporter activity"/>
    <property type="evidence" value="ECO:0007669"/>
    <property type="project" value="TreeGrafter"/>
</dbReference>
<feature type="transmembrane region" description="Helical" evidence="6">
    <location>
        <begin position="389"/>
        <end position="413"/>
    </location>
</feature>
<evidence type="ECO:0000256" key="2">
    <source>
        <dbReference type="ARBA" id="ARBA00008974"/>
    </source>
</evidence>
<dbReference type="AlphaFoldDB" id="A0A061ASK5"/>
<feature type="transmembrane region" description="Helical" evidence="6">
    <location>
        <begin position="475"/>
        <end position="494"/>
    </location>
</feature>
<feature type="transmembrane region" description="Helical" evidence="6">
    <location>
        <begin position="38"/>
        <end position="58"/>
    </location>
</feature>
<feature type="transmembrane region" description="Helical" evidence="6">
    <location>
        <begin position="270"/>
        <end position="290"/>
    </location>
</feature>
<comment type="subcellular location">
    <subcellularLocation>
        <location evidence="1">Membrane</location>
        <topology evidence="1">Multi-pass membrane protein</topology>
    </subcellularLocation>
</comment>
<feature type="transmembrane region" description="Helical" evidence="6">
    <location>
        <begin position="433"/>
        <end position="455"/>
    </location>
</feature>
<dbReference type="PANTHER" id="PTHR30618">
    <property type="entry name" value="NCS1 FAMILY PURINE/PYRIMIDINE TRANSPORTER"/>
    <property type="match status" value="1"/>
</dbReference>
<dbReference type="GO" id="GO:0005886">
    <property type="term" value="C:plasma membrane"/>
    <property type="evidence" value="ECO:0007669"/>
    <property type="project" value="TreeGrafter"/>
</dbReference>
<name>A0A061ASK5_CYBFA</name>
<feature type="transmembrane region" description="Helical" evidence="6">
    <location>
        <begin position="110"/>
        <end position="129"/>
    </location>
</feature>